<evidence type="ECO:0000313" key="1">
    <source>
        <dbReference type="EMBL" id="WRY32567.1"/>
    </source>
</evidence>
<protein>
    <recommendedName>
        <fullName evidence="3">Suppressor of fused protein (SUFU)</fullName>
    </recommendedName>
</protein>
<accession>A0ABZ1DV03</accession>
<organism evidence="1 2">
    <name type="scientific">Thioclava litoralis</name>
    <dbReference type="NCBI Taxonomy" id="3076557"/>
    <lineage>
        <taxon>Bacteria</taxon>
        <taxon>Pseudomonadati</taxon>
        <taxon>Pseudomonadota</taxon>
        <taxon>Alphaproteobacteria</taxon>
        <taxon>Rhodobacterales</taxon>
        <taxon>Paracoccaceae</taxon>
        <taxon>Thioclava</taxon>
    </lineage>
</organism>
<dbReference type="RefSeq" id="WP_406720205.1">
    <property type="nucleotide sequence ID" value="NZ_CP135443.1"/>
</dbReference>
<evidence type="ECO:0000313" key="2">
    <source>
        <dbReference type="Proteomes" id="UP001623290"/>
    </source>
</evidence>
<gene>
    <name evidence="1" type="ORF">RPE78_07525</name>
</gene>
<reference evidence="1 2" key="1">
    <citation type="submission" date="2023-09" db="EMBL/GenBank/DDBJ databases">
        <title>Thioclava shenzhenensis sp. nov., a multidrug resistant bacteria-antagonizing species isolated from coastal seawater.</title>
        <authorList>
            <person name="Long M."/>
        </authorList>
    </citation>
    <scope>NUCLEOTIDE SEQUENCE [LARGE SCALE GENOMIC DNA]</scope>
    <source>
        <strain evidence="1 2">FTW29</strain>
    </source>
</reference>
<dbReference type="Proteomes" id="UP001623290">
    <property type="component" value="Chromosome"/>
</dbReference>
<sequence>MVVPPWEDAVQVADVAQARLIGPTRAPFGLLIEIDDLAQLDRLERAGAWFLLDARKVEWICG</sequence>
<proteinExistence type="predicted"/>
<name>A0ABZ1DV03_9RHOB</name>
<evidence type="ECO:0008006" key="3">
    <source>
        <dbReference type="Google" id="ProtNLM"/>
    </source>
</evidence>
<dbReference type="EMBL" id="CP135443">
    <property type="protein sequence ID" value="WRY32567.1"/>
    <property type="molecule type" value="Genomic_DNA"/>
</dbReference>
<keyword evidence="2" id="KW-1185">Reference proteome</keyword>